<feature type="domain" description="THIF-type NAD/FAD binding fold" evidence="5">
    <location>
        <begin position="11"/>
        <end position="126"/>
    </location>
</feature>
<dbReference type="InterPro" id="IPR000594">
    <property type="entry name" value="ThiF_NAD_FAD-bd"/>
</dbReference>
<comment type="similarity">
    <text evidence="2">Belongs to the ubiquitin-activating E1 family. ULA1 subfamily.</text>
</comment>
<accession>A0ABD2PXY4</accession>
<evidence type="ECO:0000259" key="5">
    <source>
        <dbReference type="Pfam" id="PF00899"/>
    </source>
</evidence>
<keyword evidence="7" id="KW-1185">Reference proteome</keyword>
<evidence type="ECO:0000256" key="3">
    <source>
        <dbReference type="ARBA" id="ARBA00015407"/>
    </source>
</evidence>
<evidence type="ECO:0000256" key="2">
    <source>
        <dbReference type="ARBA" id="ARBA00006868"/>
    </source>
</evidence>
<evidence type="ECO:0000256" key="1">
    <source>
        <dbReference type="ARBA" id="ARBA00005032"/>
    </source>
</evidence>
<organism evidence="6 7">
    <name type="scientific">Cichlidogyrus casuarinus</name>
    <dbReference type="NCBI Taxonomy" id="1844966"/>
    <lineage>
        <taxon>Eukaryota</taxon>
        <taxon>Metazoa</taxon>
        <taxon>Spiralia</taxon>
        <taxon>Lophotrochozoa</taxon>
        <taxon>Platyhelminthes</taxon>
        <taxon>Monogenea</taxon>
        <taxon>Monopisthocotylea</taxon>
        <taxon>Dactylogyridea</taxon>
        <taxon>Ancyrocephalidae</taxon>
        <taxon>Cichlidogyrus</taxon>
    </lineage>
</organism>
<reference evidence="6 7" key="1">
    <citation type="submission" date="2024-11" db="EMBL/GenBank/DDBJ databases">
        <title>Adaptive evolution of stress response genes in parasites aligns with host niche diversity.</title>
        <authorList>
            <person name="Hahn C."/>
            <person name="Resl P."/>
        </authorList>
    </citation>
    <scope>NUCLEOTIDE SEQUENCE [LARGE SCALE GENOMIC DNA]</scope>
    <source>
        <strain evidence="6">EGGRZ-B1_66</strain>
        <tissue evidence="6">Body</tissue>
    </source>
</reference>
<dbReference type="InterPro" id="IPR045886">
    <property type="entry name" value="ThiF/MoeB/HesA"/>
</dbReference>
<dbReference type="Proteomes" id="UP001626550">
    <property type="component" value="Unassembled WGS sequence"/>
</dbReference>
<sequence>MSISAESENRYDRQLRLWGNHGQQALEEAHVCLIGATAVGCEILKNLILPGIGSFTIIDDNLVQKSDLGSNFFVTIESVGKGRAETVTETLTELNPSVKGHFVCVSADKLLDDDQQMFQQFSIIICTEPRESLFLRLEQTLPHTPLILVFSLGMVGLIRCVYQEHTVIESHPDATLPDLRLDRPLQGLDELASSARSNILQLSPEMTSKDLVHIPWVLILHQLIQKQGHFPVNYQEKRALAQLVSQTKVQLLAQLNDDKSLDATNFDEAKAAINTAVQATRVPDQVQELFEDEKCTKQYRERETSGKSPECNAYVFWQAVAALKDFVAHEGEGVLPVRGQLPDMSADTERYLSLQRLYKERFDWAVQQMLSRLSHVASVTEQFVQLFVRNCYFLRVLRSVSLSDELQLSPAKTEDLCPMPQEEQKDEGLIWYLVLRACICFLQRNGRWPEHEDRDLQALRSCIQPQLVSCVPNDYLLEAIRAVGGQLHSVAAYLGGVAAQEAIKLITHQFVPISKPLIYNAISQSVSL</sequence>
<feature type="non-terminal residue" evidence="6">
    <location>
        <position position="528"/>
    </location>
</feature>
<dbReference type="Gene3D" id="3.40.50.720">
    <property type="entry name" value="NAD(P)-binding Rossmann-like Domain"/>
    <property type="match status" value="2"/>
</dbReference>
<protein>
    <recommendedName>
        <fullName evidence="3">NEDD8-activating enzyme E1 regulatory subunit</fullName>
    </recommendedName>
</protein>
<dbReference type="InterPro" id="IPR030667">
    <property type="entry name" value="APP-BP1"/>
</dbReference>
<evidence type="ECO:0000313" key="7">
    <source>
        <dbReference type="Proteomes" id="UP001626550"/>
    </source>
</evidence>
<dbReference type="AlphaFoldDB" id="A0ABD2PXY4"/>
<dbReference type="PANTHER" id="PTHR10953:SF29">
    <property type="entry name" value="NEDD8-ACTIVATING ENZYME E1 REGULATORY SUBUNIT"/>
    <property type="match status" value="1"/>
</dbReference>
<dbReference type="PANTHER" id="PTHR10953">
    <property type="entry name" value="UBIQUITIN-ACTIVATING ENZYME E1"/>
    <property type="match status" value="1"/>
</dbReference>
<dbReference type="PIRSF" id="PIRSF039099">
    <property type="entry name" value="APP-BP1"/>
    <property type="match status" value="1"/>
</dbReference>
<proteinExistence type="inferred from homology"/>
<name>A0ABD2PXY4_9PLAT</name>
<comment type="caution">
    <text evidence="6">The sequence shown here is derived from an EMBL/GenBank/DDBJ whole genome shotgun (WGS) entry which is preliminary data.</text>
</comment>
<evidence type="ECO:0000256" key="4">
    <source>
        <dbReference type="ARBA" id="ARBA00022786"/>
    </source>
</evidence>
<comment type="pathway">
    <text evidence="1">Protein modification; protein neddylation.</text>
</comment>
<dbReference type="EMBL" id="JBJKFK010001766">
    <property type="protein sequence ID" value="KAL3312285.1"/>
    <property type="molecule type" value="Genomic_DNA"/>
</dbReference>
<keyword evidence="4" id="KW-0833">Ubl conjugation pathway</keyword>
<dbReference type="InterPro" id="IPR035985">
    <property type="entry name" value="Ubiquitin-activating_enz"/>
</dbReference>
<dbReference type="SUPFAM" id="SSF69572">
    <property type="entry name" value="Activating enzymes of the ubiquitin-like proteins"/>
    <property type="match status" value="1"/>
</dbReference>
<evidence type="ECO:0000313" key="6">
    <source>
        <dbReference type="EMBL" id="KAL3312285.1"/>
    </source>
</evidence>
<gene>
    <name evidence="6" type="primary">NAE1</name>
    <name evidence="6" type="ORF">Ciccas_009128</name>
</gene>
<dbReference type="Pfam" id="PF00899">
    <property type="entry name" value="ThiF"/>
    <property type="match status" value="1"/>
</dbReference>